<dbReference type="AlphaFoldDB" id="A0A7S2EPX6"/>
<keyword evidence="2" id="KW-0812">Transmembrane</keyword>
<keyword evidence="2" id="KW-0472">Membrane</keyword>
<dbReference type="EMBL" id="HBGN01032524">
    <property type="protein sequence ID" value="CAD9349572.1"/>
    <property type="molecule type" value="Transcribed_RNA"/>
</dbReference>
<evidence type="ECO:0000313" key="4">
    <source>
        <dbReference type="EMBL" id="CAD9349572.1"/>
    </source>
</evidence>
<gene>
    <name evidence="4" type="ORF">DBRI1063_LOCUS21014</name>
</gene>
<evidence type="ECO:0000256" key="1">
    <source>
        <dbReference type="SAM" id="MobiDB-lite"/>
    </source>
</evidence>
<protein>
    <recommendedName>
        <fullName evidence="3">NADP-dependent oxidoreductase domain-containing protein</fullName>
    </recommendedName>
</protein>
<dbReference type="PRINTS" id="PR00069">
    <property type="entry name" value="ALDKETRDTASE"/>
</dbReference>
<evidence type="ECO:0000259" key="3">
    <source>
        <dbReference type="Pfam" id="PF00248"/>
    </source>
</evidence>
<reference evidence="4" key="1">
    <citation type="submission" date="2021-01" db="EMBL/GenBank/DDBJ databases">
        <authorList>
            <person name="Corre E."/>
            <person name="Pelletier E."/>
            <person name="Niang G."/>
            <person name="Scheremetjew M."/>
            <person name="Finn R."/>
            <person name="Kale V."/>
            <person name="Holt S."/>
            <person name="Cochrane G."/>
            <person name="Meng A."/>
            <person name="Brown T."/>
            <person name="Cohen L."/>
        </authorList>
    </citation>
    <scope>NUCLEOTIDE SEQUENCE</scope>
    <source>
        <strain evidence="4">Pop2</strain>
    </source>
</reference>
<feature type="transmembrane region" description="Helical" evidence="2">
    <location>
        <begin position="20"/>
        <end position="37"/>
    </location>
</feature>
<feature type="domain" description="NADP-dependent oxidoreductase" evidence="3">
    <location>
        <begin position="145"/>
        <end position="391"/>
    </location>
</feature>
<sequence>MTIVKGNRKGRKRDRELRRLVVLCGSTICFIAFFFFYTRHGNGNDSDTTTPGKTSQNRLKGATTEQKRKLDKSNPILQKHNTKKDAFLSDGKEPKEDDDIIKEKLPTDDADPIGDDASLGTDDDFIGDDFFIPIDAKPTLKYGTAWKKEKTTQLVRMAITHGFRHIDTACQPKHYNEAAVGEGWKLAASDLGLVREDIWLQTKYTSVSGQDPNNIPYNPHAALSEQVRQSVAKSLSNLQTTYIDSLVMHGMENSWDKTLEVYRTMEEFVDDGTVRQIGISNCYQLDALKYLYENARIKPKVVQNRFYRDANYDIKIRQFCQERGIEYQSFWTLTAPGNREAWYSNANVAHYAASKKLSTANIFYAFVLQLGISPLDGSTNEDHIEEDVLLMKRIQNGEQILDVEEMRSIATSLGFSLEDFAPHLTFQR</sequence>
<evidence type="ECO:0000256" key="2">
    <source>
        <dbReference type="SAM" id="Phobius"/>
    </source>
</evidence>
<dbReference type="CDD" id="cd19071">
    <property type="entry name" value="AKR_AKR1-5-like"/>
    <property type="match status" value="1"/>
</dbReference>
<keyword evidence="2" id="KW-1133">Transmembrane helix</keyword>
<feature type="compositionally biased region" description="Basic and acidic residues" evidence="1">
    <location>
        <begin position="83"/>
        <end position="107"/>
    </location>
</feature>
<dbReference type="InterPro" id="IPR023210">
    <property type="entry name" value="NADP_OxRdtase_dom"/>
</dbReference>
<dbReference type="InterPro" id="IPR020471">
    <property type="entry name" value="AKR"/>
</dbReference>
<dbReference type="SUPFAM" id="SSF51430">
    <property type="entry name" value="NAD(P)-linked oxidoreductase"/>
    <property type="match status" value="1"/>
</dbReference>
<dbReference type="InterPro" id="IPR036812">
    <property type="entry name" value="NAD(P)_OxRdtase_dom_sf"/>
</dbReference>
<organism evidence="4">
    <name type="scientific">Ditylum brightwellii</name>
    <dbReference type="NCBI Taxonomy" id="49249"/>
    <lineage>
        <taxon>Eukaryota</taxon>
        <taxon>Sar</taxon>
        <taxon>Stramenopiles</taxon>
        <taxon>Ochrophyta</taxon>
        <taxon>Bacillariophyta</taxon>
        <taxon>Mediophyceae</taxon>
        <taxon>Lithodesmiophycidae</taxon>
        <taxon>Lithodesmiales</taxon>
        <taxon>Lithodesmiaceae</taxon>
        <taxon>Ditylum</taxon>
    </lineage>
</organism>
<dbReference type="Pfam" id="PF00248">
    <property type="entry name" value="Aldo_ket_red"/>
    <property type="match status" value="1"/>
</dbReference>
<dbReference type="Gene3D" id="3.20.20.100">
    <property type="entry name" value="NADP-dependent oxidoreductase domain"/>
    <property type="match status" value="1"/>
</dbReference>
<proteinExistence type="predicted"/>
<accession>A0A7S2EPX6</accession>
<dbReference type="GO" id="GO:0016491">
    <property type="term" value="F:oxidoreductase activity"/>
    <property type="evidence" value="ECO:0007669"/>
    <property type="project" value="InterPro"/>
</dbReference>
<dbReference type="PANTHER" id="PTHR11732">
    <property type="entry name" value="ALDO/KETO REDUCTASE"/>
    <property type="match status" value="1"/>
</dbReference>
<name>A0A7S2EPX6_9STRA</name>
<feature type="compositionally biased region" description="Polar residues" evidence="1">
    <location>
        <begin position="44"/>
        <end position="58"/>
    </location>
</feature>
<feature type="region of interest" description="Disordered" evidence="1">
    <location>
        <begin position="44"/>
        <end position="114"/>
    </location>
</feature>